<feature type="transmembrane region" description="Helical" evidence="1">
    <location>
        <begin position="170"/>
        <end position="188"/>
    </location>
</feature>
<reference evidence="3 4" key="1">
    <citation type="submission" date="2020-11" db="EMBL/GenBank/DDBJ databases">
        <title>Carbohydrate-dependent, anaerobic sulfur respiration: A novel catabolism in halophilic archaea.</title>
        <authorList>
            <person name="Sorokin D.Y."/>
            <person name="Messina E."/>
            <person name="Smedile F."/>
            <person name="La Cono V."/>
            <person name="Hallsworth J.E."/>
            <person name="Yakimov M.M."/>
        </authorList>
    </citation>
    <scope>NUCLEOTIDE SEQUENCE [LARGE SCALE GENOMIC DNA]</scope>
    <source>
        <strain evidence="3 4">HSR-Est</strain>
    </source>
</reference>
<feature type="transmembrane region" description="Helical" evidence="1">
    <location>
        <begin position="61"/>
        <end position="81"/>
    </location>
</feature>
<keyword evidence="4" id="KW-1185">Reference proteome</keyword>
<organism evidence="3 4">
    <name type="scientific">Halapricum desulfuricans</name>
    <dbReference type="NCBI Taxonomy" id="2841257"/>
    <lineage>
        <taxon>Archaea</taxon>
        <taxon>Methanobacteriati</taxon>
        <taxon>Methanobacteriota</taxon>
        <taxon>Stenosarchaea group</taxon>
        <taxon>Halobacteria</taxon>
        <taxon>Halobacteriales</taxon>
        <taxon>Haloarculaceae</taxon>
        <taxon>Halapricum</taxon>
    </lineage>
</organism>
<name>A0A897NSD0_9EURY</name>
<keyword evidence="1" id="KW-0812">Transmembrane</keyword>
<feature type="domain" description="Inositolphosphotransferase Aur1/Ipt1" evidence="2">
    <location>
        <begin position="51"/>
        <end position="205"/>
    </location>
</feature>
<evidence type="ECO:0000256" key="1">
    <source>
        <dbReference type="SAM" id="Phobius"/>
    </source>
</evidence>
<dbReference type="InterPro" id="IPR026841">
    <property type="entry name" value="Aur1/Ipt1"/>
</dbReference>
<dbReference type="EMBL" id="CP064791">
    <property type="protein sequence ID" value="QSG15131.1"/>
    <property type="molecule type" value="Genomic_DNA"/>
</dbReference>
<accession>A0A897NSD0</accession>
<evidence type="ECO:0000313" key="4">
    <source>
        <dbReference type="Proteomes" id="UP000663292"/>
    </source>
</evidence>
<dbReference type="Gene3D" id="1.20.144.10">
    <property type="entry name" value="Phosphatidic acid phosphatase type 2/haloperoxidase"/>
    <property type="match status" value="1"/>
</dbReference>
<feature type="transmembrane region" description="Helical" evidence="1">
    <location>
        <begin position="93"/>
        <end position="119"/>
    </location>
</feature>
<dbReference type="AlphaFoldDB" id="A0A897NSD0"/>
<keyword evidence="1" id="KW-1133">Transmembrane helix</keyword>
<dbReference type="InterPro" id="IPR036938">
    <property type="entry name" value="PAP2/HPO_sf"/>
</dbReference>
<dbReference type="GeneID" id="68858240"/>
<dbReference type="SUPFAM" id="SSF48317">
    <property type="entry name" value="Acid phosphatase/Vanadium-dependent haloperoxidase"/>
    <property type="match status" value="1"/>
</dbReference>
<protein>
    <submittedName>
        <fullName evidence="3">Membrane-associated phospholipid phosphatase</fullName>
    </submittedName>
</protein>
<sequence length="230" mass="24708">MNVPIGSHDVRYIAPPLIVSAIASMASKVTPYPLQTTAIYGFEGDLVALFQTVTHPVITQFFTFVYIGLYPLLLGLTYLALKRERGSRHIDYAFTYTAVVVAATPFFYFSPVGVTGYVVDGVQPLLYEGSGIIGASVTKIDTLQKAMPSLHLALAVTASLYAPKQRGYKLLSWGVTALVAVSTLYLGIHWVSDLVVGGAIAYGCYVVLPVVQSYLADILEPASAEGVYGD</sequence>
<evidence type="ECO:0000259" key="2">
    <source>
        <dbReference type="Pfam" id="PF14378"/>
    </source>
</evidence>
<evidence type="ECO:0000313" key="3">
    <source>
        <dbReference type="EMBL" id="QSG15131.1"/>
    </source>
</evidence>
<dbReference type="Proteomes" id="UP000663292">
    <property type="component" value="Chromosome"/>
</dbReference>
<keyword evidence="1" id="KW-0472">Membrane</keyword>
<feature type="transmembrane region" description="Helical" evidence="1">
    <location>
        <begin position="194"/>
        <end position="215"/>
    </location>
</feature>
<gene>
    <name evidence="3" type="primary">pgpB</name>
    <name evidence="3" type="ORF">HSEST_1604</name>
</gene>
<proteinExistence type="predicted"/>
<dbReference type="Pfam" id="PF14378">
    <property type="entry name" value="PAP2_3"/>
    <property type="match status" value="1"/>
</dbReference>
<dbReference type="RefSeq" id="WP_229120390.1">
    <property type="nucleotide sequence ID" value="NZ_CP064791.1"/>
</dbReference>
<dbReference type="GO" id="GO:0016020">
    <property type="term" value="C:membrane"/>
    <property type="evidence" value="ECO:0007669"/>
    <property type="project" value="UniProtKB-SubCell"/>
</dbReference>